<accession>A0ABQ8PZI9</accession>
<organism evidence="2 3">
    <name type="scientific">Lentinula boryana</name>
    <dbReference type="NCBI Taxonomy" id="40481"/>
    <lineage>
        <taxon>Eukaryota</taxon>
        <taxon>Fungi</taxon>
        <taxon>Dikarya</taxon>
        <taxon>Basidiomycota</taxon>
        <taxon>Agaricomycotina</taxon>
        <taxon>Agaricomycetes</taxon>
        <taxon>Agaricomycetidae</taxon>
        <taxon>Agaricales</taxon>
        <taxon>Marasmiineae</taxon>
        <taxon>Omphalotaceae</taxon>
        <taxon>Lentinula</taxon>
    </lineage>
</organism>
<keyword evidence="3" id="KW-1185">Reference proteome</keyword>
<dbReference type="Proteomes" id="UP001163828">
    <property type="component" value="Unassembled WGS sequence"/>
</dbReference>
<evidence type="ECO:0000313" key="3">
    <source>
        <dbReference type="Proteomes" id="UP001163828"/>
    </source>
</evidence>
<feature type="non-terminal residue" evidence="2">
    <location>
        <position position="239"/>
    </location>
</feature>
<evidence type="ECO:0000313" key="2">
    <source>
        <dbReference type="EMBL" id="KAJ3991578.1"/>
    </source>
</evidence>
<dbReference type="Pfam" id="PF22936">
    <property type="entry name" value="Pol_BBD"/>
    <property type="match status" value="1"/>
</dbReference>
<sequence>MSDNVYKVSSLPKLKDDGSNWHSWKEKANVHICSKVGLRRHLLGRIKAPSMPVERNGKFYKTAAVTDITPLSDDDLEAIYDKVDEFDQREAEIRNIIYQCVSETMLNSIKSESTACKAWTELCRLFERKGDVTQTSILATLQTMRVAEDGDIRAHISKMYNLYESLTAMGHPIPEGTYIASQEYDPDLEHGKIIDSGASSHFTPDRDAMTDFQEIEPEPIRAADSRSFTATGKGDMVIS</sequence>
<comment type="caution">
    <text evidence="2">The sequence shown here is derived from an EMBL/GenBank/DDBJ whole genome shotgun (WGS) entry which is preliminary data.</text>
</comment>
<gene>
    <name evidence="2" type="ORF">F5050DRAFT_1581179</name>
</gene>
<dbReference type="EMBL" id="MU790997">
    <property type="protein sequence ID" value="KAJ3991578.1"/>
    <property type="molecule type" value="Genomic_DNA"/>
</dbReference>
<feature type="domain" description="Retrovirus-related Pol polyprotein from transposon TNT 1-94-like beta-barrel" evidence="1">
    <location>
        <begin position="193"/>
        <end position="238"/>
    </location>
</feature>
<protein>
    <recommendedName>
        <fullName evidence="1">Retrovirus-related Pol polyprotein from transposon TNT 1-94-like beta-barrel domain-containing protein</fullName>
    </recommendedName>
</protein>
<dbReference type="InterPro" id="IPR054722">
    <property type="entry name" value="PolX-like_BBD"/>
</dbReference>
<dbReference type="Pfam" id="PF14223">
    <property type="entry name" value="Retrotran_gag_2"/>
    <property type="match status" value="1"/>
</dbReference>
<evidence type="ECO:0000259" key="1">
    <source>
        <dbReference type="Pfam" id="PF22936"/>
    </source>
</evidence>
<name>A0ABQ8PZI9_9AGAR</name>
<reference evidence="2" key="1">
    <citation type="submission" date="2022-08" db="EMBL/GenBank/DDBJ databases">
        <authorList>
            <consortium name="DOE Joint Genome Institute"/>
            <person name="Min B."/>
            <person name="Riley R."/>
            <person name="Sierra-Patev S."/>
            <person name="Naranjo-Ortiz M."/>
            <person name="Looney B."/>
            <person name="Konkel Z."/>
            <person name="Slot J.C."/>
            <person name="Sakamoto Y."/>
            <person name="Steenwyk J.L."/>
            <person name="Rokas A."/>
            <person name="Carro J."/>
            <person name="Camarero S."/>
            <person name="Ferreira P."/>
            <person name="Molpeceres G."/>
            <person name="Ruiz-Duenas F.J."/>
            <person name="Serrano A."/>
            <person name="Henrissat B."/>
            <person name="Drula E."/>
            <person name="Hughes K.W."/>
            <person name="Mata J.L."/>
            <person name="Ishikawa N.K."/>
            <person name="Vargas-Isla R."/>
            <person name="Ushijima S."/>
            <person name="Smith C.A."/>
            <person name="Ahrendt S."/>
            <person name="Andreopoulos W."/>
            <person name="He G."/>
            <person name="Labutti K."/>
            <person name="Lipzen A."/>
            <person name="Ng V."/>
            <person name="Sandor L."/>
            <person name="Barry K."/>
            <person name="Martinez A.T."/>
            <person name="Xiao Y."/>
            <person name="Gibbons J.G."/>
            <person name="Terashima K."/>
            <person name="Hibbett D.S."/>
            <person name="Grigoriev I.V."/>
        </authorList>
    </citation>
    <scope>NUCLEOTIDE SEQUENCE</scope>
    <source>
        <strain evidence="2">TFB10827</strain>
    </source>
</reference>
<proteinExistence type="predicted"/>